<dbReference type="GO" id="GO:0016301">
    <property type="term" value="F:kinase activity"/>
    <property type="evidence" value="ECO:0007669"/>
    <property type="project" value="InterPro"/>
</dbReference>
<dbReference type="SUPFAM" id="SSF111331">
    <property type="entry name" value="NAD kinase/diacylglycerol kinase-like"/>
    <property type="match status" value="1"/>
</dbReference>
<protein>
    <recommendedName>
        <fullName evidence="5">DAGKc domain-containing protein</fullName>
    </recommendedName>
</protein>
<evidence type="ECO:0000256" key="2">
    <source>
        <dbReference type="ARBA" id="ARBA00005983"/>
    </source>
</evidence>
<dbReference type="InterPro" id="IPR005218">
    <property type="entry name" value="Diacylglycerol/lipid_kinase"/>
</dbReference>
<dbReference type="RefSeq" id="WP_109250180.1">
    <property type="nucleotide sequence ID" value="NZ_QCXQ01000002.1"/>
</dbReference>
<evidence type="ECO:0000256" key="3">
    <source>
        <dbReference type="ARBA" id="ARBA00022741"/>
    </source>
</evidence>
<comment type="caution">
    <text evidence="6">The sequence shown here is derived from an EMBL/GenBank/DDBJ whole genome shotgun (WGS) entry which is preliminary data.</text>
</comment>
<organism evidence="6 7">
    <name type="scientific">Levilactobacillus bambusae</name>
    <dbReference type="NCBI Taxonomy" id="2024736"/>
    <lineage>
        <taxon>Bacteria</taxon>
        <taxon>Bacillati</taxon>
        <taxon>Bacillota</taxon>
        <taxon>Bacilli</taxon>
        <taxon>Lactobacillales</taxon>
        <taxon>Lactobacillaceae</taxon>
        <taxon>Levilactobacillus</taxon>
    </lineage>
</organism>
<dbReference type="Gene3D" id="3.40.50.10330">
    <property type="entry name" value="Probable inorganic polyphosphate/atp-NAD kinase, domain 1"/>
    <property type="match status" value="1"/>
</dbReference>
<gene>
    <name evidence="6" type="ORF">DCM90_04675</name>
</gene>
<dbReference type="Pfam" id="PF00781">
    <property type="entry name" value="DAGK_cat"/>
    <property type="match status" value="1"/>
</dbReference>
<dbReference type="NCBIfam" id="TIGR00147">
    <property type="entry name" value="YegS/Rv2252/BmrU family lipid kinase"/>
    <property type="match status" value="1"/>
</dbReference>
<evidence type="ECO:0000259" key="5">
    <source>
        <dbReference type="PROSITE" id="PS50146"/>
    </source>
</evidence>
<dbReference type="Gene3D" id="2.60.200.40">
    <property type="match status" value="1"/>
</dbReference>
<accession>A0A2V1MZP3</accession>
<keyword evidence="7" id="KW-1185">Reference proteome</keyword>
<dbReference type="InterPro" id="IPR017438">
    <property type="entry name" value="ATP-NAD_kinase_N"/>
</dbReference>
<comment type="cofactor">
    <cofactor evidence="1">
        <name>Mg(2+)</name>
        <dbReference type="ChEBI" id="CHEBI:18420"/>
    </cofactor>
</comment>
<dbReference type="PROSITE" id="PS50146">
    <property type="entry name" value="DAGK"/>
    <property type="match status" value="1"/>
</dbReference>
<dbReference type="InterPro" id="IPR001206">
    <property type="entry name" value="Diacylglycerol_kinase_cat_dom"/>
</dbReference>
<keyword evidence="3" id="KW-0547">Nucleotide-binding</keyword>
<evidence type="ECO:0000313" key="7">
    <source>
        <dbReference type="Proteomes" id="UP000245080"/>
    </source>
</evidence>
<dbReference type="GO" id="GO:0005524">
    <property type="term" value="F:ATP binding"/>
    <property type="evidence" value="ECO:0007669"/>
    <property type="project" value="UniProtKB-KW"/>
</dbReference>
<dbReference type="SMART" id="SM00046">
    <property type="entry name" value="DAGKc"/>
    <property type="match status" value="1"/>
</dbReference>
<evidence type="ECO:0000256" key="1">
    <source>
        <dbReference type="ARBA" id="ARBA00001946"/>
    </source>
</evidence>
<dbReference type="GO" id="GO:0008654">
    <property type="term" value="P:phospholipid biosynthetic process"/>
    <property type="evidence" value="ECO:0007669"/>
    <property type="project" value="InterPro"/>
</dbReference>
<feature type="domain" description="DAGKc" evidence="5">
    <location>
        <begin position="44"/>
        <end position="129"/>
    </location>
</feature>
<dbReference type="AlphaFoldDB" id="A0A2V1MZP3"/>
<sequence length="295" mass="33034">MMYGIFYNETAGGGSNADKAHRVELLMQQAGRATETITVAKKDQVVATLRRKLHHLDDLIVIGGDGTLNAAISAMTEEQLAIPLGIIPGGTINNFATRWGLPEDVDEAVQVILAGRKIRVGIGETQTHRAIVSSLTFGNLADISNDVRQKDKQRLGKLVYLKTALQQVGRHHSYQVQITMDHHKPRRYNTWFAMLTTTADVGGHRYTDPTPNRFHFSILHNIHLKQVVPYLYFAWTGRLDHSKSITYATPRQVLLVGKSTETITTHIDGDRGPELPLKLQFLPRFLPLYVPINNE</sequence>
<dbReference type="InterPro" id="IPR016064">
    <property type="entry name" value="NAD/diacylglycerol_kinase_sf"/>
</dbReference>
<dbReference type="PANTHER" id="PTHR12358:SF54">
    <property type="entry name" value="SPHINGOSINE KINASE RELATED PROTEIN"/>
    <property type="match status" value="1"/>
</dbReference>
<dbReference type="InterPro" id="IPR050187">
    <property type="entry name" value="Lipid_Phosphate_FormReg"/>
</dbReference>
<keyword evidence="4" id="KW-0067">ATP-binding</keyword>
<evidence type="ECO:0000313" key="6">
    <source>
        <dbReference type="EMBL" id="PWG00233.1"/>
    </source>
</evidence>
<comment type="similarity">
    <text evidence="2">Belongs to the diacylglycerol/lipid kinase family.</text>
</comment>
<dbReference type="Proteomes" id="UP000245080">
    <property type="component" value="Unassembled WGS sequence"/>
</dbReference>
<proteinExistence type="inferred from homology"/>
<dbReference type="EMBL" id="QCXQ01000002">
    <property type="protein sequence ID" value="PWG00233.1"/>
    <property type="molecule type" value="Genomic_DNA"/>
</dbReference>
<evidence type="ECO:0000256" key="4">
    <source>
        <dbReference type="ARBA" id="ARBA00022840"/>
    </source>
</evidence>
<name>A0A2V1MZP3_9LACO</name>
<dbReference type="OrthoDB" id="142078at2"/>
<reference evidence="6 7" key="1">
    <citation type="journal article" date="2018" name="Int. J. Syst. Evol. Microbiol.">
        <title>Lactobacillus bambusae sp. nov., isolated from a traditional fermented Ma-bamboo shoots of Taiwan.</title>
        <authorList>
            <person name="Wang L.-T."/>
        </authorList>
    </citation>
    <scope>NUCLEOTIDE SEQUENCE [LARGE SCALE GENOMIC DNA]</scope>
    <source>
        <strain evidence="6 7">BS-W1</strain>
    </source>
</reference>
<dbReference type="PANTHER" id="PTHR12358">
    <property type="entry name" value="SPHINGOSINE KINASE"/>
    <property type="match status" value="1"/>
</dbReference>